<dbReference type="Gene3D" id="3.40.50.720">
    <property type="entry name" value="NAD(P)-binding Rossmann-like Domain"/>
    <property type="match status" value="1"/>
</dbReference>
<evidence type="ECO:0000256" key="2">
    <source>
        <dbReference type="ARBA" id="ARBA00006484"/>
    </source>
</evidence>
<organism evidence="4 5">
    <name type="scientific">Fluviispira sanaruensis</name>
    <dbReference type="NCBI Taxonomy" id="2493639"/>
    <lineage>
        <taxon>Bacteria</taxon>
        <taxon>Pseudomonadati</taxon>
        <taxon>Bdellovibrionota</taxon>
        <taxon>Oligoflexia</taxon>
        <taxon>Silvanigrellales</taxon>
        <taxon>Silvanigrellaceae</taxon>
        <taxon>Fluviispira</taxon>
    </lineage>
</organism>
<dbReference type="SUPFAM" id="SSF51735">
    <property type="entry name" value="NAD(P)-binding Rossmann-fold domains"/>
    <property type="match status" value="1"/>
</dbReference>
<proteinExistence type="inferred from homology"/>
<dbReference type="Proteomes" id="UP000291236">
    <property type="component" value="Chromosome"/>
</dbReference>
<gene>
    <name evidence="4" type="ORF">JCM31447_15690</name>
</gene>
<reference evidence="4 5" key="1">
    <citation type="submission" date="2018-12" db="EMBL/GenBank/DDBJ databases">
        <title>Rubrispira sanarue gen. nov., sp., nov., a member of the order Silvanigrellales, isolated from a brackish lake in Hamamatsu Japan.</title>
        <authorList>
            <person name="Maejima Y."/>
            <person name="Iino T."/>
            <person name="Muraguchi Y."/>
            <person name="Fukuda K."/>
            <person name="Nojiri H."/>
            <person name="Ohkuma M."/>
            <person name="Moriuchi R."/>
            <person name="Dohra H."/>
            <person name="Kimbara K."/>
            <person name="Shintani M."/>
        </authorList>
    </citation>
    <scope>NUCLEOTIDE SEQUENCE [LARGE SCALE GENOMIC DNA]</scope>
    <source>
        <strain evidence="4 5">RF1110005</strain>
    </source>
</reference>
<evidence type="ECO:0000313" key="5">
    <source>
        <dbReference type="Proteomes" id="UP000291236"/>
    </source>
</evidence>
<dbReference type="RefSeq" id="WP_130608351.1">
    <property type="nucleotide sequence ID" value="NZ_AP019368.1"/>
</dbReference>
<sequence length="260" mass="28531">MNSNFQKKYGPWALVTGASDGIGRALAIEIAKVGLNLIIVGRNNERLEKLGSEIQKKFNVIVKIIAIDLAKNESNKALISQINQYEIGLFAAIAGFGTSGDFFKGKIQDELEMIDVNCRSVVEQTYYFANRFVTQKRGGIILMGSLVGFQGVPYSANYAATKAFIQNFAEGLHFELKQFGVDVLSSAPGPVQSGFGKRANLNMGNAASTEVVAEKTIQALGYMVTIRPGFLSKFLGWSLIILPRIMRIYIMRIIMGKMAK</sequence>
<dbReference type="InterPro" id="IPR002347">
    <property type="entry name" value="SDR_fam"/>
</dbReference>
<dbReference type="PRINTS" id="PR00081">
    <property type="entry name" value="GDHRDH"/>
</dbReference>
<dbReference type="InterPro" id="IPR036291">
    <property type="entry name" value="NAD(P)-bd_dom_sf"/>
</dbReference>
<dbReference type="GO" id="GO:0016491">
    <property type="term" value="F:oxidoreductase activity"/>
    <property type="evidence" value="ECO:0007669"/>
    <property type="project" value="UniProtKB-KW"/>
</dbReference>
<dbReference type="PIRSF" id="PIRSF000126">
    <property type="entry name" value="11-beta-HSD1"/>
    <property type="match status" value="1"/>
</dbReference>
<dbReference type="OrthoDB" id="9775296at2"/>
<dbReference type="Pfam" id="PF00106">
    <property type="entry name" value="adh_short"/>
    <property type="match status" value="1"/>
</dbReference>
<evidence type="ECO:0000256" key="3">
    <source>
        <dbReference type="ARBA" id="ARBA00023002"/>
    </source>
</evidence>
<dbReference type="InterPro" id="IPR051019">
    <property type="entry name" value="VLCFA-Steroid_DH"/>
</dbReference>
<dbReference type="EMBL" id="AP019368">
    <property type="protein sequence ID" value="BBH53126.1"/>
    <property type="molecule type" value="Genomic_DNA"/>
</dbReference>
<dbReference type="KEGG" id="sbf:JCM31447_15690"/>
<keyword evidence="3" id="KW-0560">Oxidoreductase</keyword>
<dbReference type="PANTHER" id="PTHR43899">
    <property type="entry name" value="RH59310P"/>
    <property type="match status" value="1"/>
</dbReference>
<protein>
    <submittedName>
        <fullName evidence="4">Short chain dehydrogenase</fullName>
    </submittedName>
</protein>
<accession>A0A4P2VJ25</accession>
<dbReference type="PROSITE" id="PS00061">
    <property type="entry name" value="ADH_SHORT"/>
    <property type="match status" value="1"/>
</dbReference>
<comment type="subcellular location">
    <subcellularLocation>
        <location evidence="1">Endoplasmic reticulum</location>
    </subcellularLocation>
</comment>
<name>A0A4P2VJ25_FLUSA</name>
<dbReference type="AlphaFoldDB" id="A0A4P2VJ25"/>
<dbReference type="InterPro" id="IPR020904">
    <property type="entry name" value="Sc_DH/Rdtase_CS"/>
</dbReference>
<evidence type="ECO:0000256" key="1">
    <source>
        <dbReference type="ARBA" id="ARBA00004240"/>
    </source>
</evidence>
<comment type="similarity">
    <text evidence="2">Belongs to the short-chain dehydrogenases/reductases (SDR) family.</text>
</comment>
<dbReference type="PANTHER" id="PTHR43899:SF13">
    <property type="entry name" value="RH59310P"/>
    <property type="match status" value="1"/>
</dbReference>
<evidence type="ECO:0000313" key="4">
    <source>
        <dbReference type="EMBL" id="BBH53126.1"/>
    </source>
</evidence>
<keyword evidence="5" id="KW-1185">Reference proteome</keyword>